<proteinExistence type="predicted"/>
<dbReference type="Proteomes" id="UP000308768">
    <property type="component" value="Unassembled WGS sequence"/>
</dbReference>
<dbReference type="GO" id="GO:0009423">
    <property type="term" value="P:chorismate biosynthetic process"/>
    <property type="evidence" value="ECO:0007669"/>
    <property type="project" value="UniProtKB-UniPathway"/>
</dbReference>
<dbReference type="SUPFAM" id="SSF51735">
    <property type="entry name" value="NAD(P)-binding Rossmann-fold domains"/>
    <property type="match status" value="1"/>
</dbReference>
<name>A0A4U0XB63_9PEZI</name>
<dbReference type="SUPFAM" id="SSF53223">
    <property type="entry name" value="Aminoacid dehydrogenase-like, N-terminal domain"/>
    <property type="match status" value="1"/>
</dbReference>
<protein>
    <recommendedName>
        <fullName evidence="1">Quinate/shikimate 5-dehydrogenase/glutamyl-tRNA reductase domain-containing protein</fullName>
    </recommendedName>
</protein>
<organism evidence="2 3">
    <name type="scientific">Cryomyces minteri</name>
    <dbReference type="NCBI Taxonomy" id="331657"/>
    <lineage>
        <taxon>Eukaryota</taxon>
        <taxon>Fungi</taxon>
        <taxon>Dikarya</taxon>
        <taxon>Ascomycota</taxon>
        <taxon>Pezizomycotina</taxon>
        <taxon>Dothideomycetes</taxon>
        <taxon>Dothideomycetes incertae sedis</taxon>
        <taxon>Cryomyces</taxon>
    </lineage>
</organism>
<dbReference type="Pfam" id="PF01488">
    <property type="entry name" value="Shikimate_DH"/>
    <property type="match status" value="1"/>
</dbReference>
<keyword evidence="3" id="KW-1185">Reference proteome</keyword>
<dbReference type="PANTHER" id="PTHR21089:SF26">
    <property type="entry name" value="AROM POLYPEPTIDE, PUTATIVE-RELATED"/>
    <property type="match status" value="1"/>
</dbReference>
<dbReference type="STRING" id="331657.A0A4U0XB63"/>
<dbReference type="InterPro" id="IPR006151">
    <property type="entry name" value="Shikm_DH/Glu-tRNA_Rdtase"/>
</dbReference>
<reference evidence="2 3" key="1">
    <citation type="submission" date="2017-03" db="EMBL/GenBank/DDBJ databases">
        <title>Genomes of endolithic fungi from Antarctica.</title>
        <authorList>
            <person name="Coleine C."/>
            <person name="Masonjones S."/>
            <person name="Stajich J.E."/>
        </authorList>
    </citation>
    <scope>NUCLEOTIDE SEQUENCE [LARGE SCALE GENOMIC DNA]</scope>
    <source>
        <strain evidence="2 3">CCFEE 5187</strain>
    </source>
</reference>
<dbReference type="UniPathway" id="UPA00053">
    <property type="reaction ID" value="UER00087"/>
</dbReference>
<dbReference type="OrthoDB" id="204377at2759"/>
<dbReference type="EMBL" id="NAJN01000499">
    <property type="protein sequence ID" value="TKA72453.1"/>
    <property type="molecule type" value="Genomic_DNA"/>
</dbReference>
<evidence type="ECO:0000313" key="2">
    <source>
        <dbReference type="EMBL" id="TKA72453.1"/>
    </source>
</evidence>
<accession>A0A4U0XB63</accession>
<dbReference type="InterPro" id="IPR036291">
    <property type="entry name" value="NAD(P)-bd_dom_sf"/>
</dbReference>
<feature type="domain" description="Quinate/shikimate 5-dehydrogenase/glutamyl-tRNA reductase" evidence="1">
    <location>
        <begin position="70"/>
        <end position="128"/>
    </location>
</feature>
<dbReference type="InterPro" id="IPR046346">
    <property type="entry name" value="Aminoacid_DH-like_N_sf"/>
</dbReference>
<dbReference type="GO" id="GO:0004764">
    <property type="term" value="F:shikimate 3-dehydrogenase (NADP+) activity"/>
    <property type="evidence" value="ECO:0007669"/>
    <property type="project" value="InterPro"/>
</dbReference>
<sequence>MPHKLAINKYCTSTSIHAQRIGAVNTLIVHSSTSTQLRPAERKQILGDNTDWSGLASIIQQHNASSPTPAKTSLVIGVGSATRAVVYVMYQSGLTTIYLYNRTLSRASKIASAFSSLFTITVLDSLSDVPSTSSPDIIMARSPRTARPLRFPLRRCSRNRRARTSTWRRSRGRRRCWAWRRGTRVRRR</sequence>
<dbReference type="Gene3D" id="3.40.50.720">
    <property type="entry name" value="NAD(P)-binding Rossmann-like Domain"/>
    <property type="match status" value="1"/>
</dbReference>
<dbReference type="InterPro" id="IPR022893">
    <property type="entry name" value="Shikimate_DH_fam"/>
</dbReference>
<dbReference type="AlphaFoldDB" id="A0A4U0XB63"/>
<dbReference type="GO" id="GO:0019632">
    <property type="term" value="P:shikimate metabolic process"/>
    <property type="evidence" value="ECO:0007669"/>
    <property type="project" value="TreeGrafter"/>
</dbReference>
<dbReference type="PANTHER" id="PTHR21089">
    <property type="entry name" value="SHIKIMATE DEHYDROGENASE"/>
    <property type="match status" value="1"/>
</dbReference>
<gene>
    <name evidence="2" type="ORF">B0A49_07243</name>
</gene>
<evidence type="ECO:0000313" key="3">
    <source>
        <dbReference type="Proteomes" id="UP000308768"/>
    </source>
</evidence>
<dbReference type="Gene3D" id="3.40.50.10860">
    <property type="entry name" value="Leucine Dehydrogenase, chain A, domain 1"/>
    <property type="match status" value="1"/>
</dbReference>
<evidence type="ECO:0000259" key="1">
    <source>
        <dbReference type="Pfam" id="PF01488"/>
    </source>
</evidence>
<comment type="caution">
    <text evidence="2">The sequence shown here is derived from an EMBL/GenBank/DDBJ whole genome shotgun (WGS) entry which is preliminary data.</text>
</comment>